<dbReference type="PANTHER" id="PTHR30591:SF1">
    <property type="entry name" value="RECBCD ENZYME SUBUNIT RECC"/>
    <property type="match status" value="1"/>
</dbReference>
<keyword evidence="2" id="KW-0547">Nucleotide-binding</keyword>
<dbReference type="EMBL" id="JAHBBH010000043">
    <property type="protein sequence ID" value="MBW3093453.1"/>
    <property type="molecule type" value="Genomic_DNA"/>
</dbReference>
<sequence length="1207" mass="131334">MGLNILETDGGEDSLDALISRAAADMAADRGDGVNGVGRTWDVSDSDGASADGVSKSTGPDEADRADRGDERFIMITPARLRPYAERRVLAYLRDHPVGRPGVTLEVHSFTSMARSVIGNRYGGRYAKPMVNPFTLRAFLASRMRHDPRTFRTAGETFGSANQFAVQVTELINAGIRPDDINDIPDADDRMRALAKLLALMNDEFGDFTMPGANARVIAPWAKDHGDGLHVYLYGFEWMTADEMLATAALAESADCVLCTEWGCRPDFVDALLPADGPTARGTDAIPPLLHATVPSVYSAADECDEIRQVACMIDLLRERADEHGEPFSYGDVLVTARNVGPYQAMLATEFAYHGIPVNATPTATMADQPFAGLLLGLLDERLYDDVPDATVLSAVFRSRLLRGRYRFSDRDLDRVKDALYASDPAKVWAGASPSHALNDTVSRMRELIDEARPVFAGIELEPARTVQETLTGMVRFLVRIGANLSWQETVTDDMGAAESDDARVHGEAQERLFSQTRTVWNLVMREFDALADRFGDEPFADFQPMFRDNLETLLLEQPLHDQARASNAVDVVAFPTPMRPYRHVFVLGATESQLPAIPGETGLLDESERLRIADALAGQGNVVAAAGLRSGTVHSKARREVSAFNRVARYAREVTMLCPRTAGGTAQSLSPFAAALLSDADRDGVDGPVGAPTLDSLPAAVDGTSHPLALRSTDDSRLDPGLMIGLFTRPSDASDESSPRVLDTSVSAVQSFYANPFETFLSRGLKVQPVKPFTFDPATKGSFYHAVLERLIDVKIAARQHDGDTSAIPAVYRDRDALKTDGELIDLFARLDFRPEPIAGSTLATDSLLEANPEFEILASSRRMNAVREQLKDTLRMFLHRLDLTVASWQSNLLDETVQTAPAKKRGKTATPAAAVHDEPLFTEKQFGDIHGTSADWPALTSHITGTQDGAPVDVTVRVRGKVDRIDRIERDGHEGSLVIDYKSSPHVLFDADGKTPTGTHVYYGHELQLLNYARAVMASGETMPPIAGMIFLPIREKSSDAKVSGEATDLQPAGESPRELAATICGTGLRLKEHPALHLATAGTLIGPWKCGKAASLPQQVLSPDELQLLCDHARRMIDAACEAMLSGDLPVAPYRLLKGDSTEVGRDGLKYSDYPDVMALDMLDESAWRMQRPVSLDGLLDAARNGTVPDPTGRTTGMIEEEER</sequence>
<dbReference type="Pfam" id="PF12705">
    <property type="entry name" value="PDDEXK_1"/>
    <property type="match status" value="1"/>
</dbReference>
<keyword evidence="13" id="KW-1185">Reference proteome</keyword>
<name>A0ABS6WHE3_9BIFI</name>
<evidence type="ECO:0000313" key="13">
    <source>
        <dbReference type="Proteomes" id="UP000700815"/>
    </source>
</evidence>
<evidence type="ECO:0000256" key="9">
    <source>
        <dbReference type="ARBA" id="ARBA00023204"/>
    </source>
</evidence>
<evidence type="ECO:0000256" key="6">
    <source>
        <dbReference type="ARBA" id="ARBA00022839"/>
    </source>
</evidence>
<evidence type="ECO:0000256" key="2">
    <source>
        <dbReference type="ARBA" id="ARBA00022741"/>
    </source>
</evidence>
<dbReference type="PANTHER" id="PTHR30591">
    <property type="entry name" value="RECBCD ENZYME SUBUNIT RECC"/>
    <property type="match status" value="1"/>
</dbReference>
<evidence type="ECO:0000259" key="11">
    <source>
        <dbReference type="Pfam" id="PF12705"/>
    </source>
</evidence>
<keyword evidence="9" id="KW-0234">DNA repair</keyword>
<protein>
    <submittedName>
        <fullName evidence="12">PD-(D/E)XK nuclease family protein</fullName>
    </submittedName>
</protein>
<evidence type="ECO:0000256" key="3">
    <source>
        <dbReference type="ARBA" id="ARBA00022763"/>
    </source>
</evidence>
<proteinExistence type="predicted"/>
<evidence type="ECO:0000313" key="12">
    <source>
        <dbReference type="EMBL" id="MBW3093453.1"/>
    </source>
</evidence>
<evidence type="ECO:0000256" key="5">
    <source>
        <dbReference type="ARBA" id="ARBA00022806"/>
    </source>
</evidence>
<organism evidence="12 13">
    <name type="scientific">Bifidobacterium miconis</name>
    <dbReference type="NCBI Taxonomy" id="2834435"/>
    <lineage>
        <taxon>Bacteria</taxon>
        <taxon>Bacillati</taxon>
        <taxon>Actinomycetota</taxon>
        <taxon>Actinomycetes</taxon>
        <taxon>Bifidobacteriales</taxon>
        <taxon>Bifidobacteriaceae</taxon>
        <taxon>Bifidobacterium</taxon>
    </lineage>
</organism>
<feature type="compositionally biased region" description="Low complexity" evidence="10">
    <location>
        <begin position="46"/>
        <end position="55"/>
    </location>
</feature>
<evidence type="ECO:0000256" key="8">
    <source>
        <dbReference type="ARBA" id="ARBA00023125"/>
    </source>
</evidence>
<feature type="domain" description="PD-(D/E)XK endonuclease-like" evidence="11">
    <location>
        <begin position="746"/>
        <end position="1138"/>
    </location>
</feature>
<dbReference type="RefSeq" id="WP_219059424.1">
    <property type="nucleotide sequence ID" value="NZ_JAHBBH010000043.1"/>
</dbReference>
<keyword evidence="7" id="KW-0067">ATP-binding</keyword>
<feature type="region of interest" description="Disordered" evidence="10">
    <location>
        <begin position="37"/>
        <end position="70"/>
    </location>
</feature>
<keyword evidence="1" id="KW-0540">Nuclease</keyword>
<reference evidence="12 13" key="1">
    <citation type="submission" date="2021-05" db="EMBL/GenBank/DDBJ databases">
        <title>Phylogenetic classification of ten novel species belonging to the genus Bifidobacterium comprising B. colchicus sp. nov., B. abeli sp. nov., B. bicoloris sp. nov., B. guerezis sp. nov., B. rosaliae sp. nov., B. santillanensis sp. nov., B. argentati sp. nov., B. amazzoni sp. nov., B. pluviali sp. nov., and B. pinnaculum sp. nov.</title>
        <authorList>
            <person name="Lugli G.A."/>
            <person name="Ruiz Garcia L."/>
            <person name="Margolles A."/>
            <person name="Ventura M."/>
        </authorList>
    </citation>
    <scope>NUCLEOTIDE SEQUENCE [LARGE SCALE GENOMIC DNA]</scope>
    <source>
        <strain evidence="12 13">82T10</strain>
    </source>
</reference>
<keyword evidence="3" id="KW-0227">DNA damage</keyword>
<keyword evidence="4" id="KW-0378">Hydrolase</keyword>
<comment type="caution">
    <text evidence="12">The sequence shown here is derived from an EMBL/GenBank/DDBJ whole genome shotgun (WGS) entry which is preliminary data.</text>
</comment>
<evidence type="ECO:0000256" key="4">
    <source>
        <dbReference type="ARBA" id="ARBA00022801"/>
    </source>
</evidence>
<dbReference type="InterPro" id="IPR038726">
    <property type="entry name" value="PDDEXK_AddAB-type"/>
</dbReference>
<evidence type="ECO:0000256" key="7">
    <source>
        <dbReference type="ARBA" id="ARBA00022840"/>
    </source>
</evidence>
<dbReference type="Proteomes" id="UP000700815">
    <property type="component" value="Unassembled WGS sequence"/>
</dbReference>
<keyword evidence="6" id="KW-0269">Exonuclease</keyword>
<gene>
    <name evidence="12" type="ORF">KIH79_11085</name>
</gene>
<keyword evidence="8" id="KW-0238">DNA-binding</keyword>
<feature type="region of interest" description="Disordered" evidence="10">
    <location>
        <begin position="1188"/>
        <end position="1207"/>
    </location>
</feature>
<keyword evidence="5" id="KW-0347">Helicase</keyword>
<accession>A0ABS6WHE3</accession>
<evidence type="ECO:0000256" key="1">
    <source>
        <dbReference type="ARBA" id="ARBA00022722"/>
    </source>
</evidence>
<evidence type="ECO:0000256" key="10">
    <source>
        <dbReference type="SAM" id="MobiDB-lite"/>
    </source>
</evidence>